<sequence>MPTMTAGPERGRPPAAGAAGSERPRYRRGRRGHRGRPAYGAGIGAAAWLIAVVVPLYYLVVTSFRGRGGYMEDGPLALPDELTLDNYLRVFEIGFLRFLGNSLVVATGAVVLVLAVALPAAFAIVRSRSRIVRVGFVLFLLGLAVPAQAVIIPIYLLITRLHLYDSLAAVVLPTAAFALPVSVVVLTSSLRDVPGSLYEAMALDGAGNLQVFWRLVLPLSRSGVVTVAIFVGLNAWNNFLFPLVLTQSEETRVLPLGLWAFQTQYGTDVPGLMAAVVLSALPVFALYLFGRRHLLGGLAAGFGK</sequence>
<comment type="similarity">
    <text evidence="7">Belongs to the binding-protein-dependent transport system permease family.</text>
</comment>
<dbReference type="OrthoDB" id="61122at2"/>
<feature type="transmembrane region" description="Helical" evidence="7">
    <location>
        <begin position="269"/>
        <end position="289"/>
    </location>
</feature>
<dbReference type="RefSeq" id="WP_133742254.1">
    <property type="nucleotide sequence ID" value="NZ_SNYN01000012.1"/>
</dbReference>
<evidence type="ECO:0000256" key="5">
    <source>
        <dbReference type="ARBA" id="ARBA00022989"/>
    </source>
</evidence>
<feature type="region of interest" description="Disordered" evidence="8">
    <location>
        <begin position="1"/>
        <end position="34"/>
    </location>
</feature>
<gene>
    <name evidence="10" type="ORF">EV190_11286</name>
</gene>
<protein>
    <submittedName>
        <fullName evidence="10">Carbohydrate ABC transporter membrane protein 2 (CUT1 family)</fullName>
    </submittedName>
</protein>
<keyword evidence="4 7" id="KW-0812">Transmembrane</keyword>
<dbReference type="GO" id="GO:0055085">
    <property type="term" value="P:transmembrane transport"/>
    <property type="evidence" value="ECO:0007669"/>
    <property type="project" value="InterPro"/>
</dbReference>
<feature type="domain" description="ABC transmembrane type-1" evidence="9">
    <location>
        <begin position="99"/>
        <end position="290"/>
    </location>
</feature>
<evidence type="ECO:0000313" key="10">
    <source>
        <dbReference type="EMBL" id="TDQ50781.1"/>
    </source>
</evidence>
<evidence type="ECO:0000256" key="3">
    <source>
        <dbReference type="ARBA" id="ARBA00022475"/>
    </source>
</evidence>
<evidence type="ECO:0000259" key="9">
    <source>
        <dbReference type="PROSITE" id="PS50928"/>
    </source>
</evidence>
<evidence type="ECO:0000256" key="7">
    <source>
        <dbReference type="RuleBase" id="RU363032"/>
    </source>
</evidence>
<name>A0A4R6UUB4_9ACTN</name>
<keyword evidence="2 7" id="KW-0813">Transport</keyword>
<dbReference type="Pfam" id="PF00528">
    <property type="entry name" value="BPD_transp_1"/>
    <property type="match status" value="1"/>
</dbReference>
<dbReference type="CDD" id="cd06261">
    <property type="entry name" value="TM_PBP2"/>
    <property type="match status" value="1"/>
</dbReference>
<organism evidence="10 11">
    <name type="scientific">Actinorugispora endophytica</name>
    <dbReference type="NCBI Taxonomy" id="1605990"/>
    <lineage>
        <taxon>Bacteria</taxon>
        <taxon>Bacillati</taxon>
        <taxon>Actinomycetota</taxon>
        <taxon>Actinomycetes</taxon>
        <taxon>Streptosporangiales</taxon>
        <taxon>Nocardiopsidaceae</taxon>
        <taxon>Actinorugispora</taxon>
    </lineage>
</organism>
<evidence type="ECO:0000256" key="8">
    <source>
        <dbReference type="SAM" id="MobiDB-lite"/>
    </source>
</evidence>
<comment type="caution">
    <text evidence="10">The sequence shown here is derived from an EMBL/GenBank/DDBJ whole genome shotgun (WGS) entry which is preliminary data.</text>
</comment>
<evidence type="ECO:0000256" key="4">
    <source>
        <dbReference type="ARBA" id="ARBA00022692"/>
    </source>
</evidence>
<evidence type="ECO:0000256" key="2">
    <source>
        <dbReference type="ARBA" id="ARBA00022448"/>
    </source>
</evidence>
<dbReference type="Gene3D" id="1.10.3720.10">
    <property type="entry name" value="MetI-like"/>
    <property type="match status" value="1"/>
</dbReference>
<evidence type="ECO:0000256" key="1">
    <source>
        <dbReference type="ARBA" id="ARBA00004651"/>
    </source>
</evidence>
<evidence type="ECO:0000313" key="11">
    <source>
        <dbReference type="Proteomes" id="UP000295281"/>
    </source>
</evidence>
<feature type="transmembrane region" description="Helical" evidence="7">
    <location>
        <begin position="103"/>
        <end position="125"/>
    </location>
</feature>
<comment type="subcellular location">
    <subcellularLocation>
        <location evidence="1 7">Cell membrane</location>
        <topology evidence="1 7">Multi-pass membrane protein</topology>
    </subcellularLocation>
</comment>
<keyword evidence="6 7" id="KW-0472">Membrane</keyword>
<feature type="transmembrane region" description="Helical" evidence="7">
    <location>
        <begin position="170"/>
        <end position="190"/>
    </location>
</feature>
<dbReference type="Proteomes" id="UP000295281">
    <property type="component" value="Unassembled WGS sequence"/>
</dbReference>
<dbReference type="PROSITE" id="PS50928">
    <property type="entry name" value="ABC_TM1"/>
    <property type="match status" value="1"/>
</dbReference>
<proteinExistence type="inferred from homology"/>
<evidence type="ECO:0000256" key="6">
    <source>
        <dbReference type="ARBA" id="ARBA00023136"/>
    </source>
</evidence>
<keyword evidence="5 7" id="KW-1133">Transmembrane helix</keyword>
<dbReference type="GO" id="GO:0005886">
    <property type="term" value="C:plasma membrane"/>
    <property type="evidence" value="ECO:0007669"/>
    <property type="project" value="UniProtKB-SubCell"/>
</dbReference>
<dbReference type="SUPFAM" id="SSF161098">
    <property type="entry name" value="MetI-like"/>
    <property type="match status" value="1"/>
</dbReference>
<dbReference type="EMBL" id="SNYN01000012">
    <property type="protein sequence ID" value="TDQ50781.1"/>
    <property type="molecule type" value="Genomic_DNA"/>
</dbReference>
<dbReference type="PANTHER" id="PTHR43744">
    <property type="entry name" value="ABC TRANSPORTER PERMEASE PROTEIN MG189-RELATED-RELATED"/>
    <property type="match status" value="1"/>
</dbReference>
<keyword evidence="3" id="KW-1003">Cell membrane</keyword>
<dbReference type="InterPro" id="IPR035906">
    <property type="entry name" value="MetI-like_sf"/>
</dbReference>
<feature type="transmembrane region" description="Helical" evidence="7">
    <location>
        <begin position="211"/>
        <end position="236"/>
    </location>
</feature>
<dbReference type="InterPro" id="IPR000515">
    <property type="entry name" value="MetI-like"/>
</dbReference>
<keyword evidence="11" id="KW-1185">Reference proteome</keyword>
<dbReference type="PANTHER" id="PTHR43744:SF12">
    <property type="entry name" value="ABC TRANSPORTER PERMEASE PROTEIN MG189-RELATED"/>
    <property type="match status" value="1"/>
</dbReference>
<accession>A0A4R6UUB4</accession>
<feature type="compositionally biased region" description="Basic residues" evidence="8">
    <location>
        <begin position="25"/>
        <end position="34"/>
    </location>
</feature>
<feature type="transmembrane region" description="Helical" evidence="7">
    <location>
        <begin position="38"/>
        <end position="60"/>
    </location>
</feature>
<dbReference type="AlphaFoldDB" id="A0A4R6UUB4"/>
<reference evidence="10 11" key="1">
    <citation type="submission" date="2019-03" db="EMBL/GenBank/DDBJ databases">
        <title>Genomic Encyclopedia of Type Strains, Phase IV (KMG-IV): sequencing the most valuable type-strain genomes for metagenomic binning, comparative biology and taxonomic classification.</title>
        <authorList>
            <person name="Goeker M."/>
        </authorList>
    </citation>
    <scope>NUCLEOTIDE SEQUENCE [LARGE SCALE GENOMIC DNA]</scope>
    <source>
        <strain evidence="10 11">DSM 46770</strain>
    </source>
</reference>
<feature type="transmembrane region" description="Helical" evidence="7">
    <location>
        <begin position="137"/>
        <end position="158"/>
    </location>
</feature>